<sequence length="215" mass="22312">MDAKKTTMFIGIMALAGVCGAATAQDAGLKGTWQVTARATTVAPDASGAIVTAAGADSGLDVAVSDSTVPTLGFTYFVTDHVAVEAILGTSKHTIKAVGTGTNVEVHETWVLPPVITAQYHFNTGGKVSPYLGAGINYMSWYGGKDLNGFKVRLKSSLGTAVQAGANVKLKDNLVLNIDYKKVFYSTDAKINSGALSSDVTLDPSVVSIGLGYRF</sequence>
<dbReference type="AlphaFoldDB" id="F4QTA5"/>
<dbReference type="RefSeq" id="WP_006275174.1">
    <property type="nucleotide sequence ID" value="NZ_GL883080.1"/>
</dbReference>
<feature type="signal peptide" evidence="2">
    <location>
        <begin position="1"/>
        <end position="24"/>
    </location>
</feature>
<dbReference type="InterPro" id="IPR011250">
    <property type="entry name" value="OMP/PagP_B-barrel"/>
</dbReference>
<comment type="similarity">
    <text evidence="1">Belongs to the OmpW/AlkL family.</text>
</comment>
<protein>
    <submittedName>
        <fullName evidence="3">OmpW family protein</fullName>
    </submittedName>
</protein>
<dbReference type="eggNOG" id="COG3047">
    <property type="taxonomic scope" value="Bacteria"/>
</dbReference>
<dbReference type="Gene3D" id="2.40.160.20">
    <property type="match status" value="1"/>
</dbReference>
<name>F4QTA5_9CAUL</name>
<evidence type="ECO:0000256" key="2">
    <source>
        <dbReference type="SAM" id="SignalP"/>
    </source>
</evidence>
<organism evidence="3 4">
    <name type="scientific">Asticcacaulis biprosthecium C19</name>
    <dbReference type="NCBI Taxonomy" id="715226"/>
    <lineage>
        <taxon>Bacteria</taxon>
        <taxon>Pseudomonadati</taxon>
        <taxon>Pseudomonadota</taxon>
        <taxon>Alphaproteobacteria</taxon>
        <taxon>Caulobacterales</taxon>
        <taxon>Caulobacteraceae</taxon>
        <taxon>Asticcacaulis</taxon>
    </lineage>
</organism>
<dbReference type="HOGENOM" id="CLU_042505_0_1_5"/>
<dbReference type="Proteomes" id="UP000006512">
    <property type="component" value="Unassembled WGS sequence"/>
</dbReference>
<evidence type="ECO:0000313" key="4">
    <source>
        <dbReference type="Proteomes" id="UP000006512"/>
    </source>
</evidence>
<dbReference type="STRING" id="715226.ABI_44020"/>
<dbReference type="SUPFAM" id="SSF56925">
    <property type="entry name" value="OMPA-like"/>
    <property type="match status" value="1"/>
</dbReference>
<dbReference type="GO" id="GO:0019867">
    <property type="term" value="C:outer membrane"/>
    <property type="evidence" value="ECO:0007669"/>
    <property type="project" value="InterPro"/>
</dbReference>
<accession>F4QTA5</accession>
<dbReference type="EMBL" id="GL883080">
    <property type="protein sequence ID" value="EGF89975.1"/>
    <property type="molecule type" value="Genomic_DNA"/>
</dbReference>
<evidence type="ECO:0000256" key="1">
    <source>
        <dbReference type="ARBA" id="ARBA00009330"/>
    </source>
</evidence>
<dbReference type="GO" id="GO:0055085">
    <property type="term" value="P:transmembrane transport"/>
    <property type="evidence" value="ECO:0007669"/>
    <property type="project" value="TreeGrafter"/>
</dbReference>
<dbReference type="InterPro" id="IPR005618">
    <property type="entry name" value="OMPW"/>
</dbReference>
<evidence type="ECO:0000313" key="3">
    <source>
        <dbReference type="EMBL" id="EGF89975.1"/>
    </source>
</evidence>
<keyword evidence="4" id="KW-1185">Reference proteome</keyword>
<gene>
    <name evidence="3" type="ORF">ABI_44020</name>
</gene>
<dbReference type="PANTHER" id="PTHR36920">
    <property type="match status" value="1"/>
</dbReference>
<feature type="chain" id="PRO_5003314449" evidence="2">
    <location>
        <begin position="25"/>
        <end position="215"/>
    </location>
</feature>
<proteinExistence type="inferred from homology"/>
<dbReference type="Pfam" id="PF03922">
    <property type="entry name" value="OmpW"/>
    <property type="match status" value="1"/>
</dbReference>
<dbReference type="PANTHER" id="PTHR36920:SF1">
    <property type="entry name" value="OUTER MEMBRANE PROTEIN W"/>
    <property type="match status" value="1"/>
</dbReference>
<keyword evidence="2" id="KW-0732">Signal</keyword>
<reference evidence="4" key="1">
    <citation type="submission" date="2011-03" db="EMBL/GenBank/DDBJ databases">
        <title>Draft genome sequence of Brevundimonas diminuta.</title>
        <authorList>
            <person name="Brown P.J.B."/>
            <person name="Buechlein A."/>
            <person name="Hemmerich C."/>
            <person name="Brun Y.V."/>
        </authorList>
    </citation>
    <scope>NUCLEOTIDE SEQUENCE [LARGE SCALE GENOMIC DNA]</scope>
    <source>
        <strain evidence="4">C19</strain>
    </source>
</reference>